<dbReference type="InterPro" id="IPR036457">
    <property type="entry name" value="PPM-type-like_dom_sf"/>
</dbReference>
<dbReference type="PANTHER" id="PTHR13832:SF837">
    <property type="entry name" value="PROTEIN PHOSPHATASE 2C-LIKE DOMAIN-CONTAINING PROTEIN 1"/>
    <property type="match status" value="1"/>
</dbReference>
<dbReference type="EMBL" id="KZ819671">
    <property type="protein sequence ID" value="PWN26557.1"/>
    <property type="molecule type" value="Genomic_DNA"/>
</dbReference>
<dbReference type="CDD" id="cd00143">
    <property type="entry name" value="PP2Cc"/>
    <property type="match status" value="1"/>
</dbReference>
<name>A0A316UMQ6_9BASI</name>
<dbReference type="Proteomes" id="UP000245884">
    <property type="component" value="Unassembled WGS sequence"/>
</dbReference>
<dbReference type="InterPro" id="IPR001932">
    <property type="entry name" value="PPM-type_phosphatase-like_dom"/>
</dbReference>
<feature type="compositionally biased region" description="Low complexity" evidence="6">
    <location>
        <begin position="257"/>
        <end position="269"/>
    </location>
</feature>
<feature type="domain" description="PPM-type phosphatase" evidence="7">
    <location>
        <begin position="64"/>
        <end position="451"/>
    </location>
</feature>
<dbReference type="GeneID" id="37028362"/>
<evidence type="ECO:0000313" key="9">
    <source>
        <dbReference type="Proteomes" id="UP000245884"/>
    </source>
</evidence>
<feature type="compositionally biased region" description="Polar residues" evidence="6">
    <location>
        <begin position="11"/>
        <end position="25"/>
    </location>
</feature>
<evidence type="ECO:0000313" key="8">
    <source>
        <dbReference type="EMBL" id="PWN26557.1"/>
    </source>
</evidence>
<dbReference type="SMART" id="SM00332">
    <property type="entry name" value="PP2Cc"/>
    <property type="match status" value="1"/>
</dbReference>
<evidence type="ECO:0000259" key="7">
    <source>
        <dbReference type="PROSITE" id="PS51746"/>
    </source>
</evidence>
<feature type="compositionally biased region" description="Low complexity" evidence="6">
    <location>
        <begin position="473"/>
        <end position="486"/>
    </location>
</feature>
<protein>
    <submittedName>
        <fullName evidence="8">PP2C-domain-containing protein</fullName>
    </submittedName>
</protein>
<keyword evidence="4 5" id="KW-0904">Protein phosphatase</keyword>
<keyword evidence="9" id="KW-1185">Reference proteome</keyword>
<gene>
    <name evidence="8" type="ORF">BDZ90DRAFT_233167</name>
</gene>
<evidence type="ECO:0000256" key="5">
    <source>
        <dbReference type="RuleBase" id="RU003465"/>
    </source>
</evidence>
<dbReference type="SUPFAM" id="SSF81606">
    <property type="entry name" value="PP2C-like"/>
    <property type="match status" value="2"/>
</dbReference>
<keyword evidence="3 5" id="KW-0378">Hydrolase</keyword>
<dbReference type="Gene3D" id="3.60.40.10">
    <property type="entry name" value="PPM-type phosphatase domain"/>
    <property type="match status" value="2"/>
</dbReference>
<dbReference type="PROSITE" id="PS51746">
    <property type="entry name" value="PPM_2"/>
    <property type="match status" value="1"/>
</dbReference>
<feature type="region of interest" description="Disordered" evidence="6">
    <location>
        <begin position="1"/>
        <end position="59"/>
    </location>
</feature>
<accession>A0A316UMQ6</accession>
<dbReference type="GO" id="GO:0004722">
    <property type="term" value="F:protein serine/threonine phosphatase activity"/>
    <property type="evidence" value="ECO:0007669"/>
    <property type="project" value="InterPro"/>
</dbReference>
<dbReference type="InterPro" id="IPR000222">
    <property type="entry name" value="PP2C_BS"/>
</dbReference>
<keyword evidence="2" id="KW-0479">Metal-binding</keyword>
<evidence type="ECO:0000256" key="6">
    <source>
        <dbReference type="SAM" id="MobiDB-lite"/>
    </source>
</evidence>
<proteinExistence type="inferred from homology"/>
<feature type="region of interest" description="Disordered" evidence="6">
    <location>
        <begin position="179"/>
        <end position="308"/>
    </location>
</feature>
<dbReference type="Pfam" id="PF00481">
    <property type="entry name" value="PP2C"/>
    <property type="match status" value="2"/>
</dbReference>
<feature type="region of interest" description="Disordered" evidence="6">
    <location>
        <begin position="469"/>
        <end position="521"/>
    </location>
</feature>
<sequence length="521" mass="53466">MPGLRPGLDTSAGNAESTAESTADGANTHGVVNCHPAASAASASSSSQQQAPSSSSSSTIWPFKVGIAEDRNKRWRRTMEDSHAFVYSFGGVHGQGYFSIFDGHAGKHAAEWCGQHFHEYLTQALISSNDAGEAVPDVMNRTYHDVDRELEQLAQDQGSSSGCTAVTCFLRLEDEQGRPIAHPKTGGVNPASANKGQTKIGGSAADGDEQAASTSSPPSSSPPPSSSSSTGGLLSSFAKRLRHGSSGGATSEERAEASAAVNSSSSSSSPGQQAAVESSKAEPSTAVDPSSSSSSPSDGLTHPATTSKTRRVLYTANVGDARAVLCRRGHAVRLTYDHKASDSAEAKRITDAGGFVMNNRVNAVLAVTRSLGDSAMKEFVVGAPYTTETTLGEEDEFLIVACDGLWDVTDDQDAIDLVKGVVDPQEAAQRLLGHALSNFSTDNTSVMVVRFNADGSNGAQTRVGAAEARAKAKAAAKASRGAAAGGESDEPSSAGSSEDSLGGGVNAPPTDEGEAVLEGRA</sequence>
<dbReference type="OrthoDB" id="10264738at2759"/>
<evidence type="ECO:0000256" key="4">
    <source>
        <dbReference type="ARBA" id="ARBA00022912"/>
    </source>
</evidence>
<dbReference type="AlphaFoldDB" id="A0A316UMQ6"/>
<reference evidence="8 9" key="1">
    <citation type="journal article" date="2018" name="Mol. Biol. Evol.">
        <title>Broad Genomic Sampling Reveals a Smut Pathogenic Ancestry of the Fungal Clade Ustilaginomycotina.</title>
        <authorList>
            <person name="Kijpornyongpan T."/>
            <person name="Mondo S.J."/>
            <person name="Barry K."/>
            <person name="Sandor L."/>
            <person name="Lee J."/>
            <person name="Lipzen A."/>
            <person name="Pangilinan J."/>
            <person name="LaButti K."/>
            <person name="Hainaut M."/>
            <person name="Henrissat B."/>
            <person name="Grigoriev I.V."/>
            <person name="Spatafora J.W."/>
            <person name="Aime M.C."/>
        </authorList>
    </citation>
    <scope>NUCLEOTIDE SEQUENCE [LARGE SCALE GENOMIC DNA]</scope>
    <source>
        <strain evidence="8 9">MCA 5214</strain>
    </source>
</reference>
<feature type="compositionally biased region" description="Low complexity" evidence="6">
    <location>
        <begin position="226"/>
        <end position="236"/>
    </location>
</feature>
<evidence type="ECO:0000256" key="2">
    <source>
        <dbReference type="ARBA" id="ARBA00022723"/>
    </source>
</evidence>
<comment type="similarity">
    <text evidence="1 5">Belongs to the PP2C family.</text>
</comment>
<dbReference type="STRING" id="1569628.A0A316UMQ6"/>
<dbReference type="PANTHER" id="PTHR13832">
    <property type="entry name" value="PROTEIN PHOSPHATASE 2C"/>
    <property type="match status" value="1"/>
</dbReference>
<organism evidence="8 9">
    <name type="scientific">Jaminaea rosea</name>
    <dbReference type="NCBI Taxonomy" id="1569628"/>
    <lineage>
        <taxon>Eukaryota</taxon>
        <taxon>Fungi</taxon>
        <taxon>Dikarya</taxon>
        <taxon>Basidiomycota</taxon>
        <taxon>Ustilaginomycotina</taxon>
        <taxon>Exobasidiomycetes</taxon>
        <taxon>Microstromatales</taxon>
        <taxon>Microstromatales incertae sedis</taxon>
        <taxon>Jaminaea</taxon>
    </lineage>
</organism>
<dbReference type="GO" id="GO:0046872">
    <property type="term" value="F:metal ion binding"/>
    <property type="evidence" value="ECO:0007669"/>
    <property type="project" value="UniProtKB-KW"/>
</dbReference>
<feature type="compositionally biased region" description="Low complexity" evidence="6">
    <location>
        <begin position="36"/>
        <end position="58"/>
    </location>
</feature>
<evidence type="ECO:0000256" key="3">
    <source>
        <dbReference type="ARBA" id="ARBA00022801"/>
    </source>
</evidence>
<evidence type="ECO:0000256" key="1">
    <source>
        <dbReference type="ARBA" id="ARBA00006702"/>
    </source>
</evidence>
<dbReference type="PROSITE" id="PS01032">
    <property type="entry name" value="PPM_1"/>
    <property type="match status" value="1"/>
</dbReference>
<dbReference type="RefSeq" id="XP_025361169.1">
    <property type="nucleotide sequence ID" value="XM_025506539.1"/>
</dbReference>
<dbReference type="InterPro" id="IPR015655">
    <property type="entry name" value="PP2C"/>
</dbReference>